<name>A0A3M2M0P0_9ACTN</name>
<evidence type="ECO:0000313" key="2">
    <source>
        <dbReference type="EMBL" id="RMI40658.1"/>
    </source>
</evidence>
<dbReference type="EMBL" id="RFFG01000051">
    <property type="protein sequence ID" value="RMI40658.1"/>
    <property type="molecule type" value="Genomic_DNA"/>
</dbReference>
<dbReference type="InterPro" id="IPR054215">
    <property type="entry name" value="DUF6923"/>
</dbReference>
<proteinExistence type="predicted"/>
<evidence type="ECO:0000259" key="1">
    <source>
        <dbReference type="Pfam" id="PF21959"/>
    </source>
</evidence>
<protein>
    <recommendedName>
        <fullName evidence="1">DUF6923 domain-containing protein</fullName>
    </recommendedName>
</protein>
<comment type="caution">
    <text evidence="2">The sequence shown here is derived from an EMBL/GenBank/DDBJ whole genome shotgun (WGS) entry which is preliminary data.</text>
</comment>
<accession>A0A3M2M0P0</accession>
<evidence type="ECO:0000313" key="3">
    <source>
        <dbReference type="Proteomes" id="UP000282674"/>
    </source>
</evidence>
<feature type="domain" description="DUF6923" evidence="1">
    <location>
        <begin position="77"/>
        <end position="231"/>
    </location>
</feature>
<sequence>MLAVLVSQTPAVAAPSAVAAGAAHCDGVAYVVARQRVAGTRDAQRSKGRRGDGRRVLGRLDMRTGAVRPIAPKPGLDALGYNTRDGLLYGVENSPVDGGSPNLITIDPRDGATLASVSLPPDAYTAGAISRDGLFYVRGRDDVTVMDVKAKPARIVRSFVLSSDVKLDDFAVRPADGRIYGVDNATGDLVRISPRTGVVKWFGGLALGRVTAAFFDTSGTLRVAGARIASVDVAKLPSRSKHLDVRRVGVLPVRPPKLLDGAGCLKGVPKLVSDAAPPKIAPPSTAAKSG</sequence>
<organism evidence="2 3">
    <name type="scientific">Actinomadura harenae</name>
    <dbReference type="NCBI Taxonomy" id="2483351"/>
    <lineage>
        <taxon>Bacteria</taxon>
        <taxon>Bacillati</taxon>
        <taxon>Actinomycetota</taxon>
        <taxon>Actinomycetes</taxon>
        <taxon>Streptosporangiales</taxon>
        <taxon>Thermomonosporaceae</taxon>
        <taxon>Actinomadura</taxon>
    </lineage>
</organism>
<dbReference type="SUPFAM" id="SSF101898">
    <property type="entry name" value="NHL repeat"/>
    <property type="match status" value="1"/>
</dbReference>
<dbReference type="AlphaFoldDB" id="A0A3M2M0P0"/>
<dbReference type="Pfam" id="PF21959">
    <property type="entry name" value="DUF6923"/>
    <property type="match status" value="1"/>
</dbReference>
<reference evidence="2 3" key="1">
    <citation type="submission" date="2018-10" db="EMBL/GenBank/DDBJ databases">
        <title>Isolation from soil.</title>
        <authorList>
            <person name="Hu J."/>
        </authorList>
    </citation>
    <scope>NUCLEOTIDE SEQUENCE [LARGE SCALE GENOMIC DNA]</scope>
    <source>
        <strain evidence="2 3">NEAU-Ht49</strain>
    </source>
</reference>
<keyword evidence="3" id="KW-1185">Reference proteome</keyword>
<dbReference type="Proteomes" id="UP000282674">
    <property type="component" value="Unassembled WGS sequence"/>
</dbReference>
<gene>
    <name evidence="2" type="ORF">EBO15_25655</name>
</gene>